<keyword evidence="1" id="KW-1133">Transmembrane helix</keyword>
<dbReference type="SUPFAM" id="SSF52096">
    <property type="entry name" value="ClpP/crotonase"/>
    <property type="match status" value="1"/>
</dbReference>
<dbReference type="InterPro" id="IPR029045">
    <property type="entry name" value="ClpP/crotonase-like_dom_sf"/>
</dbReference>
<dbReference type="Proteomes" id="UP000001882">
    <property type="component" value="Chromosome"/>
</dbReference>
<keyword evidence="1" id="KW-0472">Membrane</keyword>
<reference evidence="2 3" key="1">
    <citation type="journal article" date="2007" name="Appl. Environ. Microbiol.">
        <title>Isolation of key methanogens for global methane emission from rice paddy fields: a novel isolate affiliated with the clone cluster rice cluster I.</title>
        <authorList>
            <person name="Sakai S."/>
            <person name="Imachi H."/>
            <person name="Sekiguchi Y."/>
            <person name="Ohashi A."/>
            <person name="Harada H."/>
            <person name="Kamagata Y."/>
        </authorList>
    </citation>
    <scope>NUCLEOTIDE SEQUENCE [LARGE SCALE GENOMIC DNA]</scope>
    <source>
        <strain evidence="3">DSM 17711 / JCM 13418 / NBRC 101707 / SANAE</strain>
    </source>
</reference>
<dbReference type="GO" id="GO:0016020">
    <property type="term" value="C:membrane"/>
    <property type="evidence" value="ECO:0007669"/>
    <property type="project" value="InterPro"/>
</dbReference>
<dbReference type="Gene3D" id="3.90.226.10">
    <property type="entry name" value="2-enoyl-CoA Hydratase, Chain A, domain 1"/>
    <property type="match status" value="1"/>
</dbReference>
<dbReference type="KEGG" id="mpd:MCP_2514"/>
<name>D1Z1L4_METPS</name>
<dbReference type="eggNOG" id="arCOG01911">
    <property type="taxonomic scope" value="Archaea"/>
</dbReference>
<dbReference type="RefSeq" id="WP_012901260.1">
    <property type="nucleotide sequence ID" value="NC_013665.1"/>
</dbReference>
<reference evidence="2 3" key="2">
    <citation type="journal article" date="2008" name="Int. J. Syst. Evol. Microbiol.">
        <title>Methanocella paludicola gen. nov., sp. nov., a methane-producing archaeon, the first isolate of the lineage 'Rice Cluster I', and proposal of the new archaeal order Methanocellales ord. nov.</title>
        <authorList>
            <person name="Sakai S."/>
            <person name="Imachi H."/>
            <person name="Hanada S."/>
            <person name="Ohashi A."/>
            <person name="Harada H."/>
            <person name="Kamagata Y."/>
        </authorList>
    </citation>
    <scope>NUCLEOTIDE SEQUENCE [LARGE SCALE GENOMIC DNA]</scope>
    <source>
        <strain evidence="3">DSM 17711 / JCM 13418 / NBRC 101707 / SANAE</strain>
    </source>
</reference>
<dbReference type="EMBL" id="AP011532">
    <property type="protein sequence ID" value="BAI62586.1"/>
    <property type="molecule type" value="Genomic_DNA"/>
</dbReference>
<gene>
    <name evidence="2" type="ordered locus">MCP_2514</name>
</gene>
<keyword evidence="3" id="KW-1185">Reference proteome</keyword>
<dbReference type="InterPro" id="IPR002825">
    <property type="entry name" value="Pept_S49_ser-pept_pro"/>
</dbReference>
<dbReference type="PATRIC" id="fig|304371.9.peg.2566"/>
<dbReference type="PANTHER" id="PTHR35984">
    <property type="entry name" value="PERIPLASMIC SERINE PROTEASE"/>
    <property type="match status" value="1"/>
</dbReference>
<evidence type="ECO:0000313" key="2">
    <source>
        <dbReference type="EMBL" id="BAI62586.1"/>
    </source>
</evidence>
<feature type="transmembrane region" description="Helical" evidence="1">
    <location>
        <begin position="17"/>
        <end position="36"/>
    </location>
</feature>
<proteinExistence type="predicted"/>
<evidence type="ECO:0008006" key="4">
    <source>
        <dbReference type="Google" id="ProtNLM"/>
    </source>
</evidence>
<dbReference type="OrthoDB" id="146310at2157"/>
<dbReference type="Pfam" id="PF01972">
    <property type="entry name" value="SDH_protease"/>
    <property type="match status" value="1"/>
</dbReference>
<evidence type="ECO:0000313" key="3">
    <source>
        <dbReference type="Proteomes" id="UP000001882"/>
    </source>
</evidence>
<dbReference type="AlphaFoldDB" id="D1Z1L4"/>
<dbReference type="GeneID" id="8682266"/>
<evidence type="ECO:0000256" key="1">
    <source>
        <dbReference type="SAM" id="Phobius"/>
    </source>
</evidence>
<dbReference type="PANTHER" id="PTHR35984:SF1">
    <property type="entry name" value="PERIPLASMIC SERINE PROTEASE"/>
    <property type="match status" value="1"/>
</dbReference>
<accession>D1Z1L4</accession>
<reference evidence="3" key="3">
    <citation type="journal article" date="2011" name="PLoS ONE">
        <title>Genome sequence of a mesophilic hydrogenotrophic methanogen Methanocella paludicola, the first cultivated representative of the order Methanocellales.</title>
        <authorList>
            <person name="Sakai S."/>
            <person name="Takaki Y."/>
            <person name="Shimamura S."/>
            <person name="Sekine M."/>
            <person name="Tajima T."/>
            <person name="Kosugi H."/>
            <person name="Ichikawa N."/>
            <person name="Tasumi E."/>
            <person name="Hiraki A.T."/>
            <person name="Shimizu A."/>
            <person name="Kato Y."/>
            <person name="Nishiko R."/>
            <person name="Mori K."/>
            <person name="Fujita N."/>
            <person name="Imachi H."/>
            <person name="Takai K."/>
        </authorList>
    </citation>
    <scope>NUCLEOTIDE SEQUENCE [LARGE SCALE GENOMIC DNA]</scope>
    <source>
        <strain evidence="3">DSM 17711 / JCM 13418 / NBRC 101707 / SANAE</strain>
    </source>
</reference>
<protein>
    <recommendedName>
        <fullName evidence="4">Serine dehydrogenase proteinase</fullName>
    </recommendedName>
</protein>
<organism evidence="2 3">
    <name type="scientific">Methanocella paludicola (strain DSM 17711 / JCM 13418 / NBRC 101707 / SANAE)</name>
    <dbReference type="NCBI Taxonomy" id="304371"/>
    <lineage>
        <taxon>Archaea</taxon>
        <taxon>Methanobacteriati</taxon>
        <taxon>Methanobacteriota</taxon>
        <taxon>Stenosarchaea group</taxon>
        <taxon>Methanomicrobia</taxon>
        <taxon>Methanocellales</taxon>
        <taxon>Methanocellaceae</taxon>
        <taxon>Methanocella</taxon>
    </lineage>
</organism>
<sequence length="292" mass="32554">MQTIDALTAIWNVLTNFWFLLFVIIIIIPVLQRYFINRARKRILTRISRERKSQVITIIHRQETIAFLGIPLSRYIDIDDSEEVLRAIRMTPADTPIDLIMHTPGGIALAATQIALALKAHPAPKRVIVPHYAMSGGTLIALAADEILMDPHAVLGPVDPQLTDGQGAYAASSIIKVVKEKPIERISDRTLIMADDARKALEQMRGLIREILKGKCGDDKTGLVIEELVSGKYTHDYPIFPEKARELLGDCVKVGIPESVYDLMDFYKAESGARKPGVEYIPVAPPGREQKR</sequence>
<keyword evidence="1" id="KW-0812">Transmembrane</keyword>
<dbReference type="NCBIfam" id="NF047768">
    <property type="entry name" value="Clp_like_SDH"/>
    <property type="match status" value="1"/>
</dbReference>
<dbReference type="STRING" id="304371.MCP_2514"/>
<dbReference type="InParanoid" id="D1Z1L4"/>